<keyword evidence="1" id="KW-0732">Signal</keyword>
<dbReference type="GO" id="GO:0005975">
    <property type="term" value="P:carbohydrate metabolic process"/>
    <property type="evidence" value="ECO:0007669"/>
    <property type="project" value="InterPro"/>
</dbReference>
<reference evidence="2 3" key="1">
    <citation type="submission" date="2018-01" db="EMBL/GenBank/DDBJ databases">
        <title>Draft Genome Sequence of Komagataeibacter maltaceti LMG 1529, a Vinegar Producing Acetic Acid Bacterium Isolated from Malt Vinegar Brewery Acetifiers.</title>
        <authorList>
            <person name="Zhang Q."/>
            <person name="Hollensteiner J."/>
            <person name="Poehlein A."/>
            <person name="Daniel R."/>
        </authorList>
    </citation>
    <scope>NUCLEOTIDE SEQUENCE [LARGE SCALE GENOMIC DNA]</scope>
    <source>
        <strain evidence="2 3">LMG 1529</strain>
    </source>
</reference>
<keyword evidence="2" id="KW-0378">Hydrolase</keyword>
<protein>
    <submittedName>
        <fullName evidence="2">Glycosyl hydrolase family 76</fullName>
    </submittedName>
</protein>
<dbReference type="Gene3D" id="1.50.10.20">
    <property type="match status" value="1"/>
</dbReference>
<dbReference type="Pfam" id="PF03663">
    <property type="entry name" value="Glyco_hydro_76"/>
    <property type="match status" value="1"/>
</dbReference>
<dbReference type="EMBL" id="POTC01000056">
    <property type="protein sequence ID" value="POF61605.1"/>
    <property type="molecule type" value="Genomic_DNA"/>
</dbReference>
<name>A0A2S3VYC5_9PROT</name>
<feature type="signal peptide" evidence="1">
    <location>
        <begin position="1"/>
        <end position="47"/>
    </location>
</feature>
<dbReference type="InterPro" id="IPR008928">
    <property type="entry name" value="6-hairpin_glycosidase_sf"/>
</dbReference>
<dbReference type="AlphaFoldDB" id="A0A2S3VYC5"/>
<dbReference type="PANTHER" id="PTHR47791:SF3">
    <property type="entry name" value="MEIOTICALLY UP-REGULATED GENE 191 PROTEIN"/>
    <property type="match status" value="1"/>
</dbReference>
<dbReference type="PANTHER" id="PTHR47791">
    <property type="entry name" value="MEIOTICALLY UP-REGULATED GENE 191 PROTEIN"/>
    <property type="match status" value="1"/>
</dbReference>
<organism evidence="2 3">
    <name type="scientific">Novacetimonas maltaceti</name>
    <dbReference type="NCBI Taxonomy" id="1203393"/>
    <lineage>
        <taxon>Bacteria</taxon>
        <taxon>Pseudomonadati</taxon>
        <taxon>Pseudomonadota</taxon>
        <taxon>Alphaproteobacteria</taxon>
        <taxon>Acetobacterales</taxon>
        <taxon>Acetobacteraceae</taxon>
        <taxon>Novacetimonas</taxon>
    </lineage>
</organism>
<evidence type="ECO:0000256" key="1">
    <source>
        <dbReference type="SAM" id="SignalP"/>
    </source>
</evidence>
<evidence type="ECO:0000313" key="3">
    <source>
        <dbReference type="Proteomes" id="UP000237344"/>
    </source>
</evidence>
<gene>
    <name evidence="2" type="ORF">KMAL_27700</name>
</gene>
<evidence type="ECO:0000313" key="2">
    <source>
        <dbReference type="EMBL" id="POF61605.1"/>
    </source>
</evidence>
<proteinExistence type="predicted"/>
<dbReference type="SUPFAM" id="SSF48208">
    <property type="entry name" value="Six-hairpin glycosidases"/>
    <property type="match status" value="1"/>
</dbReference>
<dbReference type="InterPro" id="IPR053169">
    <property type="entry name" value="MUG_Protein"/>
</dbReference>
<dbReference type="InterPro" id="IPR005198">
    <property type="entry name" value="Glyco_hydro_76"/>
</dbReference>
<comment type="caution">
    <text evidence="2">The sequence shown here is derived from an EMBL/GenBank/DDBJ whole genome shotgun (WGS) entry which is preliminary data.</text>
</comment>
<dbReference type="RefSeq" id="WP_239020155.1">
    <property type="nucleotide sequence ID" value="NZ_NKUE01000011.1"/>
</dbReference>
<dbReference type="GO" id="GO:0016787">
    <property type="term" value="F:hydrolase activity"/>
    <property type="evidence" value="ECO:0007669"/>
    <property type="project" value="UniProtKB-KW"/>
</dbReference>
<dbReference type="Proteomes" id="UP000237344">
    <property type="component" value="Unassembled WGS sequence"/>
</dbReference>
<keyword evidence="3" id="KW-1185">Reference proteome</keyword>
<feature type="chain" id="PRO_5015715140" evidence="1">
    <location>
        <begin position="48"/>
        <end position="380"/>
    </location>
</feature>
<sequence>MVTPPPPTAPTRTCAACRVTAHRGTVGRIAAGAMLAATFLMPSLAQATPADTGLARARQALEEMSAADGTATGNDWRHIHAWQRFVIVSTLSDYERLSGDTRFDTAASRALANRQGLDGNDDDLWVAQADLDMARIAHASDRMADARRIFDMVAGRYWDTTCNGGVWWDHARTYKNAITNELFIATAVRLYQQTHEDTYRDWARRGWAWLRDSGMVNASGLVNDGLDAHCANNAGPAYSYNQGVILDALAGVAALTHDARATDMATRIALAATAAATDPHGTVHEAREPMGTDARIFRGIFVRALGHFVPTLPDGPQRATLSDWLAHESDRVWATRHPPARFSATWTAHPFQPGAQAQLTAAALFIATAQDGGHTREQAP</sequence>
<accession>A0A2S3VYC5</accession>